<feature type="compositionally biased region" description="Polar residues" evidence="1">
    <location>
        <begin position="7"/>
        <end position="17"/>
    </location>
</feature>
<feature type="region of interest" description="Disordered" evidence="1">
    <location>
        <begin position="1"/>
        <end position="30"/>
    </location>
</feature>
<dbReference type="AlphaFoldDB" id="A0A0F8X265"/>
<organism evidence="2">
    <name type="scientific">marine sediment metagenome</name>
    <dbReference type="NCBI Taxonomy" id="412755"/>
    <lineage>
        <taxon>unclassified sequences</taxon>
        <taxon>metagenomes</taxon>
        <taxon>ecological metagenomes</taxon>
    </lineage>
</organism>
<evidence type="ECO:0000313" key="2">
    <source>
        <dbReference type="EMBL" id="KKK63023.1"/>
    </source>
</evidence>
<evidence type="ECO:0000256" key="1">
    <source>
        <dbReference type="SAM" id="MobiDB-lite"/>
    </source>
</evidence>
<name>A0A0F8X265_9ZZZZ</name>
<protein>
    <submittedName>
        <fullName evidence="2">Uncharacterized protein</fullName>
    </submittedName>
</protein>
<accession>A0A0F8X265</accession>
<proteinExistence type="predicted"/>
<feature type="non-terminal residue" evidence="2">
    <location>
        <position position="30"/>
    </location>
</feature>
<sequence length="30" mass="3453">MSEENQTDTNEFQSSNNEESKITIPKSSYN</sequence>
<comment type="caution">
    <text evidence="2">The sequence shown here is derived from an EMBL/GenBank/DDBJ whole genome shotgun (WGS) entry which is preliminary data.</text>
</comment>
<dbReference type="EMBL" id="LAZR01061714">
    <property type="protein sequence ID" value="KKK63023.1"/>
    <property type="molecule type" value="Genomic_DNA"/>
</dbReference>
<gene>
    <name evidence="2" type="ORF">LCGC14_2998500</name>
</gene>
<reference evidence="2" key="1">
    <citation type="journal article" date="2015" name="Nature">
        <title>Complex archaea that bridge the gap between prokaryotes and eukaryotes.</title>
        <authorList>
            <person name="Spang A."/>
            <person name="Saw J.H."/>
            <person name="Jorgensen S.L."/>
            <person name="Zaremba-Niedzwiedzka K."/>
            <person name="Martijn J."/>
            <person name="Lind A.E."/>
            <person name="van Eijk R."/>
            <person name="Schleper C."/>
            <person name="Guy L."/>
            <person name="Ettema T.J."/>
        </authorList>
    </citation>
    <scope>NUCLEOTIDE SEQUENCE</scope>
</reference>